<keyword evidence="1" id="KW-0479">Metal-binding</keyword>
<proteinExistence type="predicted"/>
<dbReference type="Proteomes" id="UP000465220">
    <property type="component" value="Unassembled WGS sequence"/>
</dbReference>
<dbReference type="SMART" id="SM00906">
    <property type="entry name" value="Fungal_trans"/>
    <property type="match status" value="1"/>
</dbReference>
<name>A0ABQ1A017_ASPLE</name>
<evidence type="ECO:0000256" key="3">
    <source>
        <dbReference type="ARBA" id="ARBA00023125"/>
    </source>
</evidence>
<evidence type="ECO:0000313" key="8">
    <source>
        <dbReference type="EMBL" id="GFF70339.1"/>
    </source>
</evidence>
<feature type="region of interest" description="Disordered" evidence="6">
    <location>
        <begin position="95"/>
        <end position="116"/>
    </location>
</feature>
<feature type="domain" description="Zn(2)-C6 fungal-type" evidence="7">
    <location>
        <begin position="26"/>
        <end position="57"/>
    </location>
</feature>
<dbReference type="PROSITE" id="PS50048">
    <property type="entry name" value="ZN2_CY6_FUNGAL_2"/>
    <property type="match status" value="1"/>
</dbReference>
<dbReference type="SMART" id="SM00066">
    <property type="entry name" value="GAL4"/>
    <property type="match status" value="1"/>
</dbReference>
<evidence type="ECO:0000256" key="2">
    <source>
        <dbReference type="ARBA" id="ARBA00023015"/>
    </source>
</evidence>
<dbReference type="SUPFAM" id="SSF57701">
    <property type="entry name" value="Zn2/Cys6 DNA-binding domain"/>
    <property type="match status" value="1"/>
</dbReference>
<dbReference type="CDD" id="cd00067">
    <property type="entry name" value="GAL4"/>
    <property type="match status" value="1"/>
</dbReference>
<keyword evidence="5" id="KW-0539">Nucleus</keyword>
<gene>
    <name evidence="8" type="ORF">IFM60648_03147</name>
</gene>
<dbReference type="PANTHER" id="PTHR43374:SF1">
    <property type="entry name" value="FLAVIN PRENYLTRANSFERASE PAD1, MITOCHONDRIAL"/>
    <property type="match status" value="1"/>
</dbReference>
<evidence type="ECO:0000313" key="9">
    <source>
        <dbReference type="Proteomes" id="UP000465220"/>
    </source>
</evidence>
<accession>A0ABQ1A017</accession>
<dbReference type="Pfam" id="PF04082">
    <property type="entry name" value="Fungal_trans"/>
    <property type="match status" value="1"/>
</dbReference>
<evidence type="ECO:0000259" key="7">
    <source>
        <dbReference type="PROSITE" id="PS50048"/>
    </source>
</evidence>
<dbReference type="EMBL" id="BLKI01000013">
    <property type="protein sequence ID" value="GFF70339.1"/>
    <property type="molecule type" value="Genomic_DNA"/>
</dbReference>
<feature type="region of interest" description="Disordered" evidence="6">
    <location>
        <begin position="584"/>
        <end position="606"/>
    </location>
</feature>
<dbReference type="InterPro" id="IPR036864">
    <property type="entry name" value="Zn2-C6_fun-type_DNA-bd_sf"/>
</dbReference>
<keyword evidence="4" id="KW-0804">Transcription</keyword>
<dbReference type="InterPro" id="IPR001138">
    <property type="entry name" value="Zn2Cys6_DnaBD"/>
</dbReference>
<dbReference type="InterPro" id="IPR004507">
    <property type="entry name" value="UbiX-like"/>
</dbReference>
<sequence length="674" mass="75991">MTGSSVDRQEIDRILRAKRQQRETKACYPCRSRKVKCDNGHPCRTCQKRGHPQICVYDYEESSPRKRARLSPQNSISDASYAAFPSDLRGANYRPHLGDSATPLHTRPESEPVNQENPANYVFSGDNTVISILGSHDADGSIAHKASSVLGLQNSFSNYPFLDLKTPIDRWKALVEILPQREEVLKFFHFYRVSAHPFNPILVDIDGFELIICQFLTSYASGELRDHDKISERWSSDRSVGQISLLLAALASGAHYSDLENPERSEKYQSFARRSFQALRLANFLLRPSLEVVQSLLLLGNTLQNNGQSDAAWALLGTTVRLAQTLGLHTEKSISHWPEPMRPKARALWSMTVWQDSLLSLCYDRPSMVSTTGWQLDLTTLKSNVSYTDMMHYLCRLGLQINNSEERERNNLIYCHKALAGLDGVFKRVQPHLLSREHCTSLHQHQEHLALRIHVSFCVSVICRPAIQRLPGTSLYPRLRILRDRAKDSLVEAAKAFLDFETLSIVPLRTWSMVHTVLSSTLLLCLWEVTRHDPACRDLQQRVIEVFSRVGTDGQDGNGQHGNGQWLSRRHIHALVALRNAVRETPMREAHANPERQRESPRSHLPQRLEDVLSGSGAMEFGDVQPSGDVPTNFDFGLSGSLFSNDIDVSPISYLDSIMNVPLFDFPDGQAGPA</sequence>
<dbReference type="InterPro" id="IPR007219">
    <property type="entry name" value="XnlR_reg_dom"/>
</dbReference>
<dbReference type="PROSITE" id="PS00463">
    <property type="entry name" value="ZN2_CY6_FUNGAL_1"/>
    <property type="match status" value="1"/>
</dbReference>
<evidence type="ECO:0000256" key="1">
    <source>
        <dbReference type="ARBA" id="ARBA00022723"/>
    </source>
</evidence>
<evidence type="ECO:0000256" key="5">
    <source>
        <dbReference type="ARBA" id="ARBA00023242"/>
    </source>
</evidence>
<comment type="caution">
    <text evidence="8">The sequence shown here is derived from an EMBL/GenBank/DDBJ whole genome shotgun (WGS) entry which is preliminary data.</text>
</comment>
<dbReference type="Pfam" id="PF00172">
    <property type="entry name" value="Zn_clus"/>
    <property type="match status" value="1"/>
</dbReference>
<reference evidence="8 9" key="1">
    <citation type="submission" date="2020-01" db="EMBL/GenBank/DDBJ databases">
        <title>Draft genome sequence of Aspergillus lentulus IFM 60648.</title>
        <authorList>
            <person name="Takahashi H."/>
            <person name="Yaguchi T."/>
        </authorList>
    </citation>
    <scope>NUCLEOTIDE SEQUENCE [LARGE SCALE GENOMIC DNA]</scope>
    <source>
        <strain evidence="8 9">IFM 60648</strain>
    </source>
</reference>
<evidence type="ECO:0000256" key="6">
    <source>
        <dbReference type="SAM" id="MobiDB-lite"/>
    </source>
</evidence>
<dbReference type="CDD" id="cd12148">
    <property type="entry name" value="fungal_TF_MHR"/>
    <property type="match status" value="1"/>
</dbReference>
<dbReference type="Gene3D" id="4.10.240.10">
    <property type="entry name" value="Zn(2)-C6 fungal-type DNA-binding domain"/>
    <property type="match status" value="1"/>
</dbReference>
<keyword evidence="3" id="KW-0238">DNA-binding</keyword>
<dbReference type="PANTHER" id="PTHR43374">
    <property type="entry name" value="FLAVIN PRENYLTRANSFERASE"/>
    <property type="match status" value="1"/>
</dbReference>
<evidence type="ECO:0000256" key="4">
    <source>
        <dbReference type="ARBA" id="ARBA00023163"/>
    </source>
</evidence>
<organism evidence="8 9">
    <name type="scientific">Aspergillus lentulus</name>
    <dbReference type="NCBI Taxonomy" id="293939"/>
    <lineage>
        <taxon>Eukaryota</taxon>
        <taxon>Fungi</taxon>
        <taxon>Dikarya</taxon>
        <taxon>Ascomycota</taxon>
        <taxon>Pezizomycotina</taxon>
        <taxon>Eurotiomycetes</taxon>
        <taxon>Eurotiomycetidae</taxon>
        <taxon>Eurotiales</taxon>
        <taxon>Aspergillaceae</taxon>
        <taxon>Aspergillus</taxon>
        <taxon>Aspergillus subgen. Fumigati</taxon>
    </lineage>
</organism>
<keyword evidence="9" id="KW-1185">Reference proteome</keyword>
<protein>
    <recommendedName>
        <fullName evidence="7">Zn(2)-C6 fungal-type domain-containing protein</fullName>
    </recommendedName>
</protein>
<keyword evidence="2" id="KW-0805">Transcription regulation</keyword>